<evidence type="ECO:0000313" key="2">
    <source>
        <dbReference type="EMBL" id="MFC7130528.1"/>
    </source>
</evidence>
<protein>
    <submittedName>
        <fullName evidence="2">Uncharacterized protein</fullName>
    </submittedName>
</protein>
<dbReference type="AlphaFoldDB" id="A0ABD5XL79"/>
<keyword evidence="1" id="KW-0472">Membrane</keyword>
<feature type="transmembrane region" description="Helical" evidence="1">
    <location>
        <begin position="38"/>
        <end position="62"/>
    </location>
</feature>
<name>A0ABD5XL79_9EURY</name>
<dbReference type="InterPro" id="IPR055943">
    <property type="entry name" value="DUF7521"/>
</dbReference>
<dbReference type="Pfam" id="PF24365">
    <property type="entry name" value="DUF7521"/>
    <property type="match status" value="1"/>
</dbReference>
<accession>A0ABD5XL79</accession>
<evidence type="ECO:0000256" key="1">
    <source>
        <dbReference type="SAM" id="Phobius"/>
    </source>
</evidence>
<dbReference type="Proteomes" id="UP001596460">
    <property type="component" value="Unassembled WGS sequence"/>
</dbReference>
<comment type="caution">
    <text evidence="2">The sequence shown here is derived from an EMBL/GenBank/DDBJ whole genome shotgun (WGS) entry which is preliminary data.</text>
</comment>
<keyword evidence="1" id="KW-1133">Transmembrane helix</keyword>
<feature type="transmembrane region" description="Helical" evidence="1">
    <location>
        <begin position="6"/>
        <end position="26"/>
    </location>
</feature>
<evidence type="ECO:0000313" key="3">
    <source>
        <dbReference type="Proteomes" id="UP001596460"/>
    </source>
</evidence>
<sequence length="91" mass="9803">MVDTITAVLVGVRLVVLSLGVLITFYSYQAYQKTSAHYLRNASIGFGIITAGVFIEGMLFGFGGFDIVVVHLIESISIGFGFVVLLASLRQ</sequence>
<dbReference type="RefSeq" id="WP_390245847.1">
    <property type="nucleotide sequence ID" value="NZ_JBHTAB010000008.1"/>
</dbReference>
<keyword evidence="3" id="KW-1185">Reference proteome</keyword>
<keyword evidence="1" id="KW-0812">Transmembrane</keyword>
<reference evidence="2 3" key="1">
    <citation type="journal article" date="2019" name="Int. J. Syst. Evol. Microbiol.">
        <title>The Global Catalogue of Microorganisms (GCM) 10K type strain sequencing project: providing services to taxonomists for standard genome sequencing and annotation.</title>
        <authorList>
            <consortium name="The Broad Institute Genomics Platform"/>
            <consortium name="The Broad Institute Genome Sequencing Center for Infectious Disease"/>
            <person name="Wu L."/>
            <person name="Ma J."/>
        </authorList>
    </citation>
    <scope>NUCLEOTIDE SEQUENCE [LARGE SCALE GENOMIC DNA]</scope>
    <source>
        <strain evidence="2 3">DSM 26526</strain>
    </source>
</reference>
<gene>
    <name evidence="2" type="ORF">ACFQI8_14135</name>
</gene>
<dbReference type="EMBL" id="JBHTAB010000008">
    <property type="protein sequence ID" value="MFC7130528.1"/>
    <property type="molecule type" value="Genomic_DNA"/>
</dbReference>
<proteinExistence type="predicted"/>
<organism evidence="2 3">
    <name type="scientific">Haloferax chudinovii</name>
    <dbReference type="NCBI Taxonomy" id="1109010"/>
    <lineage>
        <taxon>Archaea</taxon>
        <taxon>Methanobacteriati</taxon>
        <taxon>Methanobacteriota</taxon>
        <taxon>Stenosarchaea group</taxon>
        <taxon>Halobacteria</taxon>
        <taxon>Halobacteriales</taxon>
        <taxon>Haloferacaceae</taxon>
        <taxon>Haloferax</taxon>
    </lineage>
</organism>
<feature type="transmembrane region" description="Helical" evidence="1">
    <location>
        <begin position="68"/>
        <end position="89"/>
    </location>
</feature>